<name>A0A0X8HV52_9SACH</name>
<dbReference type="RefSeq" id="XP_017989098.1">
    <property type="nucleotide sequence ID" value="XM_018133739.1"/>
</dbReference>
<dbReference type="GO" id="GO:0007064">
    <property type="term" value="P:mitotic sister chromatid cohesion"/>
    <property type="evidence" value="ECO:0007669"/>
    <property type="project" value="InterPro"/>
</dbReference>
<comment type="subcellular location">
    <subcellularLocation>
        <location evidence="1">Nucleus</location>
    </subcellularLocation>
</comment>
<dbReference type="GO" id="GO:0003677">
    <property type="term" value="F:DNA binding"/>
    <property type="evidence" value="ECO:0007669"/>
    <property type="project" value="UniProtKB-KW"/>
</dbReference>
<evidence type="ECO:0000256" key="1">
    <source>
        <dbReference type="ARBA" id="ARBA00004123"/>
    </source>
</evidence>
<dbReference type="Pfam" id="PF09696">
    <property type="entry name" value="Ctf8"/>
    <property type="match status" value="1"/>
</dbReference>
<evidence type="ECO:0000256" key="3">
    <source>
        <dbReference type="ARBA" id="ARBA00023125"/>
    </source>
</evidence>
<dbReference type="PANTHER" id="PTHR28605:SF1">
    <property type="entry name" value="CHROMOSOME TRANSMISSION FIDELITY FACTOR 8"/>
    <property type="match status" value="1"/>
</dbReference>
<keyword evidence="5" id="KW-0131">Cell cycle</keyword>
<keyword evidence="2" id="KW-0235">DNA replication</keyword>
<comment type="similarity">
    <text evidence="6">Belongs to the CTF8 family.</text>
</comment>
<keyword evidence="8" id="KW-1185">Reference proteome</keyword>
<gene>
    <name evidence="7" type="ORF">AW171_hschr74113</name>
</gene>
<dbReference type="PANTHER" id="PTHR28605">
    <property type="entry name" value="CTF8, CHROMOSOME TRANSMISSION FIDELITY FACTOR 8 HOMOLOG (S. CEREVISIAE)"/>
    <property type="match status" value="1"/>
</dbReference>
<dbReference type="GO" id="GO:0031390">
    <property type="term" value="C:Ctf18 RFC-like complex"/>
    <property type="evidence" value="ECO:0007669"/>
    <property type="project" value="InterPro"/>
</dbReference>
<dbReference type="EMBL" id="CP014247">
    <property type="protein sequence ID" value="AMD22102.1"/>
    <property type="molecule type" value="Genomic_DNA"/>
</dbReference>
<evidence type="ECO:0000256" key="5">
    <source>
        <dbReference type="ARBA" id="ARBA00023306"/>
    </source>
</evidence>
<dbReference type="OrthoDB" id="121932at2759"/>
<dbReference type="AlphaFoldDB" id="A0A0X8HV52"/>
<proteinExistence type="inferred from homology"/>
<dbReference type="InterPro" id="IPR018607">
    <property type="entry name" value="Ctf8"/>
</dbReference>
<evidence type="ECO:0000313" key="8">
    <source>
        <dbReference type="Proteomes" id="UP000243052"/>
    </source>
</evidence>
<reference evidence="7 8" key="1">
    <citation type="submission" date="2016-01" db="EMBL/GenBank/DDBJ databases">
        <title>Genome sequence of the yeast Holleya sinecauda.</title>
        <authorList>
            <person name="Dietrich F.S."/>
        </authorList>
    </citation>
    <scope>NUCLEOTIDE SEQUENCE [LARGE SCALE GENOMIC DNA]</scope>
    <source>
        <strain evidence="7 8">ATCC 58844</strain>
    </source>
</reference>
<dbReference type="GO" id="GO:0006260">
    <property type="term" value="P:DNA replication"/>
    <property type="evidence" value="ECO:0007669"/>
    <property type="project" value="UniProtKB-KW"/>
</dbReference>
<keyword evidence="4" id="KW-0539">Nucleus</keyword>
<keyword evidence="3" id="KW-0238">DNA-binding</keyword>
<dbReference type="GeneID" id="28725433"/>
<accession>A0A0X8HV52</accession>
<evidence type="ECO:0000256" key="4">
    <source>
        <dbReference type="ARBA" id="ARBA00023242"/>
    </source>
</evidence>
<sequence>MPSAVVSAAMVQSLWRPDISADSITGTFGNMMVDIQGDLEIQIEKLEYNDSNVGNLLILQDGVKCLKYGVLTYDMDTKDATLIVGKQRLLGKVVKLDEPLALFDFDESTEKVNLIDIITHKCLFKERPLPIM</sequence>
<dbReference type="STRING" id="45286.A0A0X8HV52"/>
<dbReference type="Proteomes" id="UP000243052">
    <property type="component" value="Chromosome vii"/>
</dbReference>
<evidence type="ECO:0000313" key="7">
    <source>
        <dbReference type="EMBL" id="AMD22102.1"/>
    </source>
</evidence>
<organism evidence="7 8">
    <name type="scientific">Eremothecium sinecaudum</name>
    <dbReference type="NCBI Taxonomy" id="45286"/>
    <lineage>
        <taxon>Eukaryota</taxon>
        <taxon>Fungi</taxon>
        <taxon>Dikarya</taxon>
        <taxon>Ascomycota</taxon>
        <taxon>Saccharomycotina</taxon>
        <taxon>Saccharomycetes</taxon>
        <taxon>Saccharomycetales</taxon>
        <taxon>Saccharomycetaceae</taxon>
        <taxon>Eremothecium</taxon>
    </lineage>
</organism>
<evidence type="ECO:0000256" key="6">
    <source>
        <dbReference type="ARBA" id="ARBA00038447"/>
    </source>
</evidence>
<evidence type="ECO:0000256" key="2">
    <source>
        <dbReference type="ARBA" id="ARBA00022705"/>
    </source>
</evidence>
<protein>
    <submittedName>
        <fullName evidence="7">HGL238Cp</fullName>
    </submittedName>
</protein>